<feature type="region of interest" description="Disordered" evidence="1">
    <location>
        <begin position="64"/>
        <end position="84"/>
    </location>
</feature>
<protein>
    <submittedName>
        <fullName evidence="2">Uncharacterized protein</fullName>
    </submittedName>
</protein>
<sequence length="149" mass="17042">MVRCLIDARRDRRENTHTLEDNLEGESTENTTHGNKRSKNNQLAMDKLEMKWLTLAFTMHLNQKPRDKRHYSSNQEIAKTHRRTRGNSKYCRGISYHHGSCGDPDLKVEREPTPPGGFTPAWKVTAAINVAITSRTFRASLGESLSLSY</sequence>
<name>A0A6N2MSF3_SALVM</name>
<organism evidence="2">
    <name type="scientific">Salix viminalis</name>
    <name type="common">Common osier</name>
    <name type="synonym">Basket willow</name>
    <dbReference type="NCBI Taxonomy" id="40686"/>
    <lineage>
        <taxon>Eukaryota</taxon>
        <taxon>Viridiplantae</taxon>
        <taxon>Streptophyta</taxon>
        <taxon>Embryophyta</taxon>
        <taxon>Tracheophyta</taxon>
        <taxon>Spermatophyta</taxon>
        <taxon>Magnoliopsida</taxon>
        <taxon>eudicotyledons</taxon>
        <taxon>Gunneridae</taxon>
        <taxon>Pentapetalae</taxon>
        <taxon>rosids</taxon>
        <taxon>fabids</taxon>
        <taxon>Malpighiales</taxon>
        <taxon>Salicaceae</taxon>
        <taxon>Saliceae</taxon>
        <taxon>Salix</taxon>
    </lineage>
</organism>
<dbReference type="EMBL" id="CAADRP010001941">
    <property type="protein sequence ID" value="VFU57323.1"/>
    <property type="molecule type" value="Genomic_DNA"/>
</dbReference>
<feature type="region of interest" description="Disordered" evidence="1">
    <location>
        <begin position="16"/>
        <end position="42"/>
    </location>
</feature>
<dbReference type="AlphaFoldDB" id="A0A6N2MSF3"/>
<gene>
    <name evidence="2" type="ORF">SVIM_LOCUS414221</name>
</gene>
<evidence type="ECO:0000313" key="2">
    <source>
        <dbReference type="EMBL" id="VFU57323.1"/>
    </source>
</evidence>
<evidence type="ECO:0000256" key="1">
    <source>
        <dbReference type="SAM" id="MobiDB-lite"/>
    </source>
</evidence>
<accession>A0A6N2MSF3</accession>
<proteinExistence type="predicted"/>
<reference evidence="2" key="1">
    <citation type="submission" date="2019-03" db="EMBL/GenBank/DDBJ databases">
        <authorList>
            <person name="Mank J."/>
            <person name="Almeida P."/>
        </authorList>
    </citation>
    <scope>NUCLEOTIDE SEQUENCE</scope>
    <source>
        <strain evidence="2">78183</strain>
    </source>
</reference>